<dbReference type="Proteomes" id="UP001162060">
    <property type="component" value="Unassembled WGS sequence"/>
</dbReference>
<gene>
    <name evidence="1" type="ORF">PM001_LOCUS831</name>
</gene>
<sequence>MTASRSQCVSACKSVHGLAGVVELLQLRRGDKGNGGSRMASMVVCTVCAVSVGYSAVGAVTQAVGCMPLRK</sequence>
<proteinExistence type="predicted"/>
<name>A0AAV1SZN4_9STRA</name>
<evidence type="ECO:0000313" key="1">
    <source>
        <dbReference type="EMBL" id="CAK7894574.1"/>
    </source>
</evidence>
<dbReference type="EMBL" id="CAKLBY020000004">
    <property type="protein sequence ID" value="CAK7894574.1"/>
    <property type="molecule type" value="Genomic_DNA"/>
</dbReference>
<comment type="caution">
    <text evidence="1">The sequence shown here is derived from an EMBL/GenBank/DDBJ whole genome shotgun (WGS) entry which is preliminary data.</text>
</comment>
<evidence type="ECO:0000313" key="2">
    <source>
        <dbReference type="Proteomes" id="UP001162060"/>
    </source>
</evidence>
<dbReference type="AlphaFoldDB" id="A0AAV1SZN4"/>
<protein>
    <submittedName>
        <fullName evidence="1">Uncharacterized protein</fullName>
    </submittedName>
</protein>
<organism evidence="1 2">
    <name type="scientific">Peronospora matthiolae</name>
    <dbReference type="NCBI Taxonomy" id="2874970"/>
    <lineage>
        <taxon>Eukaryota</taxon>
        <taxon>Sar</taxon>
        <taxon>Stramenopiles</taxon>
        <taxon>Oomycota</taxon>
        <taxon>Peronosporomycetes</taxon>
        <taxon>Peronosporales</taxon>
        <taxon>Peronosporaceae</taxon>
        <taxon>Peronospora</taxon>
    </lineage>
</organism>
<reference evidence="1" key="1">
    <citation type="submission" date="2024-01" db="EMBL/GenBank/DDBJ databases">
        <authorList>
            <person name="Webb A."/>
        </authorList>
    </citation>
    <scope>NUCLEOTIDE SEQUENCE</scope>
    <source>
        <strain evidence="1">Pm1</strain>
    </source>
</reference>
<accession>A0AAV1SZN4</accession>